<gene>
    <name evidence="1" type="ORF">EU96_0111</name>
</gene>
<evidence type="ECO:0000313" key="1">
    <source>
        <dbReference type="EMBL" id="KGF98803.1"/>
    </source>
</evidence>
<dbReference type="Proteomes" id="UP000030445">
    <property type="component" value="Unassembled WGS sequence"/>
</dbReference>
<dbReference type="STRING" id="74545.EU96_0111"/>
<dbReference type="AlphaFoldDB" id="A0A0A2AEH0"/>
<dbReference type="EMBL" id="JNAM01000002">
    <property type="protein sequence ID" value="KGF98803.1"/>
    <property type="molecule type" value="Genomic_DNA"/>
</dbReference>
<comment type="caution">
    <text evidence="1">The sequence shown here is derived from an EMBL/GenBank/DDBJ whole genome shotgun (WGS) entry which is preliminary data.</text>
</comment>
<protein>
    <submittedName>
        <fullName evidence="1">Uncharacterized protein</fullName>
    </submittedName>
</protein>
<evidence type="ECO:0000313" key="2">
    <source>
        <dbReference type="Proteomes" id="UP000030445"/>
    </source>
</evidence>
<organism evidence="1 2">
    <name type="scientific">Prochlorococcus marinus str. MIT 9302</name>
    <dbReference type="NCBI Taxonomy" id="74545"/>
    <lineage>
        <taxon>Bacteria</taxon>
        <taxon>Bacillati</taxon>
        <taxon>Cyanobacteriota</taxon>
        <taxon>Cyanophyceae</taxon>
        <taxon>Synechococcales</taxon>
        <taxon>Prochlorococcaceae</taxon>
        <taxon>Prochlorococcus</taxon>
    </lineage>
</organism>
<proteinExistence type="predicted"/>
<name>A0A0A2AEH0_PROMR</name>
<sequence length="37" mass="4146">MELIGFTLVLPKNSVITKVNHTNDFEASKLGGNIEWE</sequence>
<accession>A0A0A2AEH0</accession>
<reference evidence="2" key="1">
    <citation type="journal article" date="2014" name="Sci. Data">
        <title>Genomes of diverse isolates of the marine cyanobacterium Prochlorococcus.</title>
        <authorList>
            <person name="Biller S."/>
            <person name="Berube P."/>
            <person name="Thompson J."/>
            <person name="Kelly L."/>
            <person name="Roggensack S."/>
            <person name="Awad L."/>
            <person name="Roache-Johnson K."/>
            <person name="Ding H."/>
            <person name="Giovannoni S.J."/>
            <person name="Moore L.R."/>
            <person name="Chisholm S.W."/>
        </authorList>
    </citation>
    <scope>NUCLEOTIDE SEQUENCE [LARGE SCALE GENOMIC DNA]</scope>
    <source>
        <strain evidence="2">MIT 9302</strain>
    </source>
</reference>